<evidence type="ECO:0000313" key="2">
    <source>
        <dbReference type="EMBL" id="MCQ1060512.1"/>
    </source>
</evidence>
<protein>
    <submittedName>
        <fullName evidence="2">Uncharacterized protein</fullName>
    </submittedName>
</protein>
<evidence type="ECO:0000256" key="1">
    <source>
        <dbReference type="SAM" id="SignalP"/>
    </source>
</evidence>
<reference evidence="2 3" key="1">
    <citation type="submission" date="2022-07" db="EMBL/GenBank/DDBJ databases">
        <title>Photobacterium pectinilyticum sp. nov., a marine bacterium isolated from surface seawater of Qingdao offshore.</title>
        <authorList>
            <person name="Wang X."/>
        </authorList>
    </citation>
    <scope>NUCLEOTIDE SEQUENCE [LARGE SCALE GENOMIC DNA]</scope>
    <source>
        <strain evidence="2 3">ZSDE20</strain>
    </source>
</reference>
<comment type="caution">
    <text evidence="2">The sequence shown here is derived from an EMBL/GenBank/DDBJ whole genome shotgun (WGS) entry which is preliminary data.</text>
</comment>
<sequence length="301" mass="33289">MKNMLIAALCIMTPLCFAENNNNTQNVIKDETTIATTGIINPPNGRLAVVSDGNSPDPDDIAANSVILGILSGSGLTDRLVHFSHSCDIDPFKNPGIQTIDAINELRRQKILQYVADEGIELFGPFDNLRKDYNCRTEQAGATQDLVDAINASSDTDPLWIIEAGEPDLIGYALEAANPASRQYVHVVSHHPFNDNSGDFFTWQQILDFGVVEHQIGDQNVKLQTPTDAWDWAKNHDNKGFAFIWNMLAYVEHDSVVDFQTNKFDCSDAGMVYWWITGANNGGNKLSTPEDMKNMLLGNVK</sequence>
<name>A0ABT1N7J0_9GAMM</name>
<evidence type="ECO:0000313" key="3">
    <source>
        <dbReference type="Proteomes" id="UP001524460"/>
    </source>
</evidence>
<keyword evidence="1" id="KW-0732">Signal</keyword>
<feature type="chain" id="PRO_5047096889" evidence="1">
    <location>
        <begin position="19"/>
        <end position="301"/>
    </location>
</feature>
<dbReference type="Proteomes" id="UP001524460">
    <property type="component" value="Unassembled WGS sequence"/>
</dbReference>
<dbReference type="EMBL" id="JANEYT010000074">
    <property type="protein sequence ID" value="MCQ1060512.1"/>
    <property type="molecule type" value="Genomic_DNA"/>
</dbReference>
<keyword evidence="3" id="KW-1185">Reference proteome</keyword>
<organism evidence="2 3">
    <name type="scientific">Photobacterium pectinilyticum</name>
    <dbReference type="NCBI Taxonomy" id="2906793"/>
    <lineage>
        <taxon>Bacteria</taxon>
        <taxon>Pseudomonadati</taxon>
        <taxon>Pseudomonadota</taxon>
        <taxon>Gammaproteobacteria</taxon>
        <taxon>Vibrionales</taxon>
        <taxon>Vibrionaceae</taxon>
        <taxon>Photobacterium</taxon>
    </lineage>
</organism>
<accession>A0ABT1N7J0</accession>
<feature type="signal peptide" evidence="1">
    <location>
        <begin position="1"/>
        <end position="18"/>
    </location>
</feature>
<dbReference type="RefSeq" id="WP_255044589.1">
    <property type="nucleotide sequence ID" value="NZ_JANEYT010000074.1"/>
</dbReference>
<proteinExistence type="predicted"/>
<gene>
    <name evidence="2" type="ORF">NHN17_20935</name>
</gene>